<dbReference type="CDD" id="cd02440">
    <property type="entry name" value="AdoMet_MTases"/>
    <property type="match status" value="1"/>
</dbReference>
<dbReference type="SUPFAM" id="SSF56112">
    <property type="entry name" value="Protein kinase-like (PK-like)"/>
    <property type="match status" value="1"/>
</dbReference>
<keyword evidence="1" id="KW-0489">Methyltransferase</keyword>
<evidence type="ECO:0000256" key="2">
    <source>
        <dbReference type="ARBA" id="ARBA00022679"/>
    </source>
</evidence>
<gene>
    <name evidence="5" type="ORF">MTBPR1_20144</name>
</gene>
<dbReference type="SUPFAM" id="SSF53335">
    <property type="entry name" value="S-adenosyl-L-methionine-dependent methyltransferases"/>
    <property type="match status" value="1"/>
</dbReference>
<dbReference type="GO" id="GO:0032259">
    <property type="term" value="P:methylation"/>
    <property type="evidence" value="ECO:0007669"/>
    <property type="project" value="UniProtKB-KW"/>
</dbReference>
<evidence type="ECO:0000259" key="4">
    <source>
        <dbReference type="Pfam" id="PF08242"/>
    </source>
</evidence>
<sequence length="468" mass="53429">MKNIVSALKQKIFGAAPSDKSNHLPKQIKIPCDFHIDDAFSTSKENSSSLTVKTGDEFHALTPTHWKLAMVGLSKDGKKLIKIGIDMHPLRRITMHDEIKVIQHLNDQNCISCPKMHDHGMLTKEDLLQALEGDAKQLVAEKEANEFPYLILDYLPSAKEIPFGDAVLSLIEQKSLGVYCGDFKPRNLRYDADKSICYIVDYDQALMLDDKTSQMPMNDFMQWADAEERKQFDKDNFLRQFTTFKARKTFSKMFKEGSFNLLHTSLLQKQKTTRTSDGVYHTINHPLVYSEGVRSLDERVELLSKLTWQKNERVLDIGCNAGLLSFHLADLGCSVTGVDMDPDIITLNGFIANIMGKTAQFDFLDLDNRDIPNTFDTIILFSVLHHTQNVEANAKKVANNCNRIIMECRLTERGLKPVGEEWIETSRWSFDNVEGLKSYFEEIFPRFIANSDVGLGDRNRYMIELIKK</sequence>
<organism evidence="5 6">
    <name type="scientific">Candidatus Terasakiella magnetica</name>
    <dbReference type="NCBI Taxonomy" id="1867952"/>
    <lineage>
        <taxon>Bacteria</taxon>
        <taxon>Pseudomonadati</taxon>
        <taxon>Pseudomonadota</taxon>
        <taxon>Alphaproteobacteria</taxon>
        <taxon>Rhodospirillales</taxon>
        <taxon>Terasakiellaceae</taxon>
        <taxon>Terasakiella</taxon>
    </lineage>
</organism>
<name>A0A1C3RG61_9PROT</name>
<keyword evidence="6" id="KW-1185">Reference proteome</keyword>
<dbReference type="RefSeq" id="WP_069186969.1">
    <property type="nucleotide sequence ID" value="NZ_FLYE01000012.1"/>
</dbReference>
<dbReference type="InterPro" id="IPR013217">
    <property type="entry name" value="Methyltransf_12"/>
</dbReference>
<feature type="domain" description="Methyltransferase type 12" evidence="4">
    <location>
        <begin position="315"/>
        <end position="401"/>
    </location>
</feature>
<dbReference type="InterPro" id="IPR029063">
    <property type="entry name" value="SAM-dependent_MTases_sf"/>
</dbReference>
<dbReference type="Proteomes" id="UP000231658">
    <property type="component" value="Unassembled WGS sequence"/>
</dbReference>
<protein>
    <recommendedName>
        <fullName evidence="4">Methyltransferase type 12 domain-containing protein</fullName>
    </recommendedName>
</protein>
<evidence type="ECO:0000313" key="6">
    <source>
        <dbReference type="Proteomes" id="UP000231658"/>
    </source>
</evidence>
<dbReference type="STRING" id="1867952.MTBPR1_20144"/>
<dbReference type="AlphaFoldDB" id="A0A1C3RG61"/>
<dbReference type="PANTHER" id="PTHR43464:SF19">
    <property type="entry name" value="UBIQUINONE BIOSYNTHESIS O-METHYLTRANSFERASE, MITOCHONDRIAL"/>
    <property type="match status" value="1"/>
</dbReference>
<evidence type="ECO:0000256" key="1">
    <source>
        <dbReference type="ARBA" id="ARBA00022603"/>
    </source>
</evidence>
<proteinExistence type="predicted"/>
<dbReference type="Pfam" id="PF08242">
    <property type="entry name" value="Methyltransf_12"/>
    <property type="match status" value="1"/>
</dbReference>
<dbReference type="PANTHER" id="PTHR43464">
    <property type="entry name" value="METHYLTRANSFERASE"/>
    <property type="match status" value="1"/>
</dbReference>
<dbReference type="Gene3D" id="3.40.50.150">
    <property type="entry name" value="Vaccinia Virus protein VP39"/>
    <property type="match status" value="1"/>
</dbReference>
<dbReference type="InterPro" id="IPR011009">
    <property type="entry name" value="Kinase-like_dom_sf"/>
</dbReference>
<accession>A0A1C3RG61</accession>
<evidence type="ECO:0000313" key="5">
    <source>
        <dbReference type="EMBL" id="SCA56296.1"/>
    </source>
</evidence>
<dbReference type="EMBL" id="FLYE01000012">
    <property type="protein sequence ID" value="SCA56296.1"/>
    <property type="molecule type" value="Genomic_DNA"/>
</dbReference>
<keyword evidence="3" id="KW-0949">S-adenosyl-L-methionine</keyword>
<dbReference type="GO" id="GO:0008168">
    <property type="term" value="F:methyltransferase activity"/>
    <property type="evidence" value="ECO:0007669"/>
    <property type="project" value="UniProtKB-KW"/>
</dbReference>
<keyword evidence="2" id="KW-0808">Transferase</keyword>
<evidence type="ECO:0000256" key="3">
    <source>
        <dbReference type="ARBA" id="ARBA00022691"/>
    </source>
</evidence>
<reference evidence="5 6" key="1">
    <citation type="submission" date="2016-07" db="EMBL/GenBank/DDBJ databases">
        <authorList>
            <person name="Lefevre C.T."/>
        </authorList>
    </citation>
    <scope>NUCLEOTIDE SEQUENCE [LARGE SCALE GENOMIC DNA]</scope>
    <source>
        <strain evidence="5">PR1</strain>
    </source>
</reference>
<dbReference type="OrthoDB" id="9765084at2"/>